<name>A0AAW0CGP3_9AGAR</name>
<evidence type="ECO:0000313" key="2">
    <source>
        <dbReference type="EMBL" id="KAK7037024.1"/>
    </source>
</evidence>
<evidence type="ECO:0000259" key="1">
    <source>
        <dbReference type="Pfam" id="PF12937"/>
    </source>
</evidence>
<organism evidence="2 3">
    <name type="scientific">Favolaschia claudopus</name>
    <dbReference type="NCBI Taxonomy" id="2862362"/>
    <lineage>
        <taxon>Eukaryota</taxon>
        <taxon>Fungi</taxon>
        <taxon>Dikarya</taxon>
        <taxon>Basidiomycota</taxon>
        <taxon>Agaricomycotina</taxon>
        <taxon>Agaricomycetes</taxon>
        <taxon>Agaricomycetidae</taxon>
        <taxon>Agaricales</taxon>
        <taxon>Marasmiineae</taxon>
        <taxon>Mycenaceae</taxon>
        <taxon>Favolaschia</taxon>
    </lineage>
</organism>
<comment type="caution">
    <text evidence="2">The sequence shown here is derived from an EMBL/GenBank/DDBJ whole genome shotgun (WGS) entry which is preliminary data.</text>
</comment>
<dbReference type="Proteomes" id="UP001362999">
    <property type="component" value="Unassembled WGS sequence"/>
</dbReference>
<dbReference type="InterPro" id="IPR036047">
    <property type="entry name" value="F-box-like_dom_sf"/>
</dbReference>
<gene>
    <name evidence="2" type="ORF">R3P38DRAFT_3183066</name>
</gene>
<dbReference type="SUPFAM" id="SSF81383">
    <property type="entry name" value="F-box domain"/>
    <property type="match status" value="1"/>
</dbReference>
<accession>A0AAW0CGP3</accession>
<dbReference type="EMBL" id="JAWWNJ010000018">
    <property type="protein sequence ID" value="KAK7037024.1"/>
    <property type="molecule type" value="Genomic_DNA"/>
</dbReference>
<feature type="domain" description="F-box" evidence="1">
    <location>
        <begin position="5"/>
        <end position="50"/>
    </location>
</feature>
<sequence length="350" mass="39774">MSLTQTLPIELVLEVLDRLIDGDRSTLAACSLVCRTWLAVVRPRLFSDVTLSVRQVDTFGTLKIALESTVLAHTKTVRATGFPRVPHRYPATSQDLRHSLALSQILATIPHLLSLHLGPMHFPIFSPWPVTLVRLCFDSVVMLDIMNLVKVLSQSEFLEDLQLHAHSIQPLPSPIIAASAVLQSLKHLNCRYINDQQFFTWFISISPRPPLVSLSLGKRMFPHNPGALQLIRSASATLELFKTEAILRQEDYLSGMFSSHRRLRTVRLFVDARYDLGSRIFPHRKREDMRKEEGVAHEGSLCTAVWLMRAAYARLLLSRWSRKTLSCFPTIIDLAARNLKYVFWVGASQW</sequence>
<dbReference type="Gene3D" id="1.20.1280.50">
    <property type="match status" value="1"/>
</dbReference>
<dbReference type="InterPro" id="IPR001810">
    <property type="entry name" value="F-box_dom"/>
</dbReference>
<keyword evidence="3" id="KW-1185">Reference proteome</keyword>
<dbReference type="AlphaFoldDB" id="A0AAW0CGP3"/>
<proteinExistence type="predicted"/>
<reference evidence="2 3" key="1">
    <citation type="journal article" date="2024" name="J Genomics">
        <title>Draft genome sequencing and assembly of Favolaschia claudopus CIRM-BRFM 2984 isolated from oak limbs.</title>
        <authorList>
            <person name="Navarro D."/>
            <person name="Drula E."/>
            <person name="Chaduli D."/>
            <person name="Cazenave R."/>
            <person name="Ahrendt S."/>
            <person name="Wang J."/>
            <person name="Lipzen A."/>
            <person name="Daum C."/>
            <person name="Barry K."/>
            <person name="Grigoriev I.V."/>
            <person name="Favel A."/>
            <person name="Rosso M.N."/>
            <person name="Martin F."/>
        </authorList>
    </citation>
    <scope>NUCLEOTIDE SEQUENCE [LARGE SCALE GENOMIC DNA]</scope>
    <source>
        <strain evidence="2 3">CIRM-BRFM 2984</strain>
    </source>
</reference>
<evidence type="ECO:0000313" key="3">
    <source>
        <dbReference type="Proteomes" id="UP001362999"/>
    </source>
</evidence>
<protein>
    <recommendedName>
        <fullName evidence="1">F-box domain-containing protein</fullName>
    </recommendedName>
</protein>
<dbReference type="Pfam" id="PF12937">
    <property type="entry name" value="F-box-like"/>
    <property type="match status" value="1"/>
</dbReference>